<proteinExistence type="inferred from homology"/>
<dbReference type="PANTHER" id="PTHR23088:SF27">
    <property type="entry name" value="DEAMINATED GLUTATHIONE AMIDASE"/>
    <property type="match status" value="1"/>
</dbReference>
<dbReference type="Pfam" id="PF00795">
    <property type="entry name" value="CN_hydrolase"/>
    <property type="match status" value="1"/>
</dbReference>
<evidence type="ECO:0000259" key="2">
    <source>
        <dbReference type="PROSITE" id="PS50263"/>
    </source>
</evidence>
<dbReference type="Gene3D" id="3.60.110.10">
    <property type="entry name" value="Carbon-nitrogen hydrolase"/>
    <property type="match status" value="1"/>
</dbReference>
<keyword evidence="3" id="KW-0378">Hydrolase</keyword>
<accession>A0ABN3Y1T1</accession>
<gene>
    <name evidence="3" type="ORF">GCM10019998_08200</name>
</gene>
<dbReference type="CDD" id="cd07583">
    <property type="entry name" value="nitrilase_5"/>
    <property type="match status" value="1"/>
</dbReference>
<evidence type="ECO:0000313" key="3">
    <source>
        <dbReference type="EMBL" id="GAA3014471.1"/>
    </source>
</evidence>
<keyword evidence="4" id="KW-1185">Reference proteome</keyword>
<evidence type="ECO:0000256" key="1">
    <source>
        <dbReference type="ARBA" id="ARBA00010613"/>
    </source>
</evidence>
<dbReference type="InterPro" id="IPR003010">
    <property type="entry name" value="C-N_Hydrolase"/>
</dbReference>
<dbReference type="PANTHER" id="PTHR23088">
    <property type="entry name" value="NITRILASE-RELATED"/>
    <property type="match status" value="1"/>
</dbReference>
<dbReference type="SUPFAM" id="SSF56317">
    <property type="entry name" value="Carbon-nitrogen hydrolase"/>
    <property type="match status" value="1"/>
</dbReference>
<name>A0ABN3Y1T1_9ENTE</name>
<protein>
    <submittedName>
        <fullName evidence="3">Carbon-nitrogen family hydrolase</fullName>
    </submittedName>
</protein>
<evidence type="ECO:0000313" key="4">
    <source>
        <dbReference type="Proteomes" id="UP001501577"/>
    </source>
</evidence>
<reference evidence="3 4" key="1">
    <citation type="journal article" date="2019" name="Int. J. Syst. Evol. Microbiol.">
        <title>The Global Catalogue of Microorganisms (GCM) 10K type strain sequencing project: providing services to taxonomists for standard genome sequencing and annotation.</title>
        <authorList>
            <consortium name="The Broad Institute Genomics Platform"/>
            <consortium name="The Broad Institute Genome Sequencing Center for Infectious Disease"/>
            <person name="Wu L."/>
            <person name="Ma J."/>
        </authorList>
    </citation>
    <scope>NUCLEOTIDE SEQUENCE [LARGE SCALE GENOMIC DNA]</scope>
    <source>
        <strain evidence="3 4">JCM 8736</strain>
    </source>
</reference>
<dbReference type="RefSeq" id="WP_068708681.1">
    <property type="nucleotide sequence ID" value="NZ_BAAAXQ010000025.1"/>
</dbReference>
<comment type="caution">
    <text evidence="3">The sequence shown here is derived from an EMBL/GenBank/DDBJ whole genome shotgun (WGS) entry which is preliminary data.</text>
</comment>
<sequence>MEVTLLQIDVIFGDPDQNYRHIEQVFKKADLKPEQLVILPELWDTGYDLARLPQIADENGVRAQKFLAYLAKKYQVYLIGGSVARQNTATFFNTTYVYDPDGMKIGSYDKVHLFRLMREDQFLSAGNKTLLFDIHDFHIACDICYDLRFPEWFRKQASMQANLFVVPAQWPIQRLDAWKKLLQARAIENQSYVIGVNRVGSDPDNQFAGHSLVVDPLGKVIKELGESEEIGKITISSDEIIASRKEIPAFSDRRPELY</sequence>
<dbReference type="Proteomes" id="UP001501577">
    <property type="component" value="Unassembled WGS sequence"/>
</dbReference>
<comment type="similarity">
    <text evidence="1">Belongs to the carbon-nitrogen hydrolase superfamily. NIT1/NIT2 family.</text>
</comment>
<organism evidence="3 4">
    <name type="scientific">Tetragenococcus solitarius</name>
    <dbReference type="NCBI Taxonomy" id="71453"/>
    <lineage>
        <taxon>Bacteria</taxon>
        <taxon>Bacillati</taxon>
        <taxon>Bacillota</taxon>
        <taxon>Bacilli</taxon>
        <taxon>Lactobacillales</taxon>
        <taxon>Enterococcaceae</taxon>
        <taxon>Tetragenococcus</taxon>
    </lineage>
</organism>
<dbReference type="GO" id="GO:0016787">
    <property type="term" value="F:hydrolase activity"/>
    <property type="evidence" value="ECO:0007669"/>
    <property type="project" value="UniProtKB-KW"/>
</dbReference>
<dbReference type="PROSITE" id="PS50263">
    <property type="entry name" value="CN_HYDROLASE"/>
    <property type="match status" value="1"/>
</dbReference>
<dbReference type="InterPro" id="IPR036526">
    <property type="entry name" value="C-N_Hydrolase_sf"/>
</dbReference>
<feature type="domain" description="CN hydrolase" evidence="2">
    <location>
        <begin position="1"/>
        <end position="237"/>
    </location>
</feature>
<dbReference type="EMBL" id="BAAAXQ010000025">
    <property type="protein sequence ID" value="GAA3014471.1"/>
    <property type="molecule type" value="Genomic_DNA"/>
</dbReference>